<dbReference type="AlphaFoldDB" id="A0A7W4VEV3"/>
<keyword evidence="2" id="KW-1185">Reference proteome</keyword>
<evidence type="ECO:0000313" key="1">
    <source>
        <dbReference type="EMBL" id="MBB3009999.1"/>
    </source>
</evidence>
<dbReference type="Proteomes" id="UP000578036">
    <property type="component" value="Unassembled WGS sequence"/>
</dbReference>
<dbReference type="RefSeq" id="WP_183300340.1">
    <property type="nucleotide sequence ID" value="NZ_JACHWF010000006.1"/>
</dbReference>
<accession>A0A7W4VEV3</accession>
<comment type="caution">
    <text evidence="1">The sequence shown here is derived from an EMBL/GenBank/DDBJ whole genome shotgun (WGS) entry which is preliminary data.</text>
</comment>
<sequence>MSFEAIHAEIMLARPYLIPRERTDKGIRNGYSYWLKVPPSKELRVIRLSQEGDSYELVRSASERKALQRVRQRFSGSMAELLAIIDEQVEIIREHGR</sequence>
<protein>
    <submittedName>
        <fullName evidence="1">Uncharacterized protein</fullName>
    </submittedName>
</protein>
<name>A0A7W4VEV3_9BURK</name>
<reference evidence="1 2" key="1">
    <citation type="submission" date="2020-08" db="EMBL/GenBank/DDBJ databases">
        <title>Genomic Encyclopedia of Type Strains, Phase IV (KMG-V): Genome sequencing to study the core and pangenomes of soil and plant-associated prokaryotes.</title>
        <authorList>
            <person name="Whitman W."/>
        </authorList>
    </citation>
    <scope>NUCLEOTIDE SEQUENCE [LARGE SCALE GENOMIC DNA]</scope>
    <source>
        <strain evidence="1 2">SLV-2362</strain>
    </source>
</reference>
<gene>
    <name evidence="1" type="ORF">FHX61_004675</name>
</gene>
<organism evidence="1 2">
    <name type="scientific">Cupriavidus alkaliphilus</name>
    <dbReference type="NCBI Taxonomy" id="942866"/>
    <lineage>
        <taxon>Bacteria</taxon>
        <taxon>Pseudomonadati</taxon>
        <taxon>Pseudomonadota</taxon>
        <taxon>Betaproteobacteria</taxon>
        <taxon>Burkholderiales</taxon>
        <taxon>Burkholderiaceae</taxon>
        <taxon>Cupriavidus</taxon>
    </lineage>
</organism>
<proteinExistence type="predicted"/>
<evidence type="ECO:0000313" key="2">
    <source>
        <dbReference type="Proteomes" id="UP000578036"/>
    </source>
</evidence>
<dbReference type="EMBL" id="JACHWF010000006">
    <property type="protein sequence ID" value="MBB3009999.1"/>
    <property type="molecule type" value="Genomic_DNA"/>
</dbReference>